<dbReference type="AlphaFoldDB" id="A0A7X9DKH2"/>
<organism evidence="2 3">
    <name type="scientific">candidate division WWE3 bacterium</name>
    <dbReference type="NCBI Taxonomy" id="2053526"/>
    <lineage>
        <taxon>Bacteria</taxon>
        <taxon>Katanobacteria</taxon>
    </lineage>
</organism>
<feature type="transmembrane region" description="Helical" evidence="1">
    <location>
        <begin position="32"/>
        <end position="52"/>
    </location>
</feature>
<keyword evidence="1" id="KW-0812">Transmembrane</keyword>
<feature type="transmembrane region" description="Helical" evidence="1">
    <location>
        <begin position="91"/>
        <end position="115"/>
    </location>
</feature>
<keyword evidence="1" id="KW-0472">Membrane</keyword>
<proteinExistence type="predicted"/>
<evidence type="ECO:0000256" key="1">
    <source>
        <dbReference type="SAM" id="Phobius"/>
    </source>
</evidence>
<feature type="transmembrane region" description="Helical" evidence="1">
    <location>
        <begin position="122"/>
        <end position="142"/>
    </location>
</feature>
<accession>A0A7X9DKH2</accession>
<protein>
    <recommendedName>
        <fullName evidence="4">Rod shape-determining protein MreD</fullName>
    </recommendedName>
</protein>
<feature type="transmembrane region" description="Helical" evidence="1">
    <location>
        <begin position="64"/>
        <end position="85"/>
    </location>
</feature>
<dbReference type="Proteomes" id="UP000526033">
    <property type="component" value="Unassembled WGS sequence"/>
</dbReference>
<reference evidence="2 3" key="1">
    <citation type="journal article" date="2020" name="Biotechnol. Biofuels">
        <title>New insights from the biogas microbiome by comprehensive genome-resolved metagenomics of nearly 1600 species originating from multiple anaerobic digesters.</title>
        <authorList>
            <person name="Campanaro S."/>
            <person name="Treu L."/>
            <person name="Rodriguez-R L.M."/>
            <person name="Kovalovszki A."/>
            <person name="Ziels R.M."/>
            <person name="Maus I."/>
            <person name="Zhu X."/>
            <person name="Kougias P.G."/>
            <person name="Basile A."/>
            <person name="Luo G."/>
            <person name="Schluter A."/>
            <person name="Konstantinidis K.T."/>
            <person name="Angelidaki I."/>
        </authorList>
    </citation>
    <scope>NUCLEOTIDE SEQUENCE [LARGE SCALE GENOMIC DNA]</scope>
    <source>
        <strain evidence="2">AS27yjCOA_165</strain>
    </source>
</reference>
<gene>
    <name evidence="2" type="ORF">GYA27_02665</name>
</gene>
<evidence type="ECO:0000313" key="3">
    <source>
        <dbReference type="Proteomes" id="UP000526033"/>
    </source>
</evidence>
<feature type="transmembrane region" description="Helical" evidence="1">
    <location>
        <begin position="7"/>
        <end position="26"/>
    </location>
</feature>
<name>A0A7X9DKH2_UNCKA</name>
<dbReference type="EMBL" id="JAAZNL010000025">
    <property type="protein sequence ID" value="NMB70081.1"/>
    <property type="molecule type" value="Genomic_DNA"/>
</dbReference>
<evidence type="ECO:0008006" key="4">
    <source>
        <dbReference type="Google" id="ProtNLM"/>
    </source>
</evidence>
<sequence length="150" mass="16292">MKKILTLIFINIIFALLQTAFFPTLFGKQALINWVLALGFAWLLVDAPVTALKSVFVGGVILDVLLGTRLGLSSLIMTAGVYLLILVRNYLFRGVIPHLVVGTIVAYIYSLVILAKGSPVDLLLLVLAFVSALISYLASLVFKQILASRS</sequence>
<evidence type="ECO:0000313" key="2">
    <source>
        <dbReference type="EMBL" id="NMB70081.1"/>
    </source>
</evidence>
<keyword evidence="1" id="KW-1133">Transmembrane helix</keyword>
<comment type="caution">
    <text evidence="2">The sequence shown here is derived from an EMBL/GenBank/DDBJ whole genome shotgun (WGS) entry which is preliminary data.</text>
</comment>